<dbReference type="InterPro" id="IPR035940">
    <property type="entry name" value="CAP_sf"/>
</dbReference>
<dbReference type="InterPro" id="IPR003582">
    <property type="entry name" value="ShKT_dom"/>
</dbReference>
<dbReference type="AlphaFoldDB" id="A0A1D1UMD3"/>
<feature type="compositionally biased region" description="Pro residues" evidence="4">
    <location>
        <begin position="312"/>
        <end position="323"/>
    </location>
</feature>
<feature type="signal peptide" evidence="5">
    <location>
        <begin position="1"/>
        <end position="19"/>
    </location>
</feature>
<dbReference type="Pfam" id="PF00188">
    <property type="entry name" value="CAP"/>
    <property type="match status" value="1"/>
</dbReference>
<dbReference type="PANTHER" id="PTHR10334">
    <property type="entry name" value="CYSTEINE-RICH SECRETORY PROTEIN-RELATED"/>
    <property type="match status" value="1"/>
</dbReference>
<dbReference type="InterPro" id="IPR001283">
    <property type="entry name" value="CRISP-related"/>
</dbReference>
<organism evidence="7 8">
    <name type="scientific">Ramazzottius varieornatus</name>
    <name type="common">Water bear</name>
    <name type="synonym">Tardigrade</name>
    <dbReference type="NCBI Taxonomy" id="947166"/>
    <lineage>
        <taxon>Eukaryota</taxon>
        <taxon>Metazoa</taxon>
        <taxon>Ecdysozoa</taxon>
        <taxon>Tardigrada</taxon>
        <taxon>Eutardigrada</taxon>
        <taxon>Parachela</taxon>
        <taxon>Hypsibioidea</taxon>
        <taxon>Ramazzottiidae</taxon>
        <taxon>Ramazzottius</taxon>
    </lineage>
</organism>
<reference evidence="7 8" key="1">
    <citation type="journal article" date="2016" name="Nat. Commun.">
        <title>Extremotolerant tardigrade genome and improved radiotolerance of human cultured cells by tardigrade-unique protein.</title>
        <authorList>
            <person name="Hashimoto T."/>
            <person name="Horikawa D.D."/>
            <person name="Saito Y."/>
            <person name="Kuwahara H."/>
            <person name="Kozuka-Hata H."/>
            <person name="Shin-I T."/>
            <person name="Minakuchi Y."/>
            <person name="Ohishi K."/>
            <person name="Motoyama A."/>
            <person name="Aizu T."/>
            <person name="Enomoto A."/>
            <person name="Kondo K."/>
            <person name="Tanaka S."/>
            <person name="Hara Y."/>
            <person name="Koshikawa S."/>
            <person name="Sagara H."/>
            <person name="Miura T."/>
            <person name="Yokobori S."/>
            <person name="Miyagawa K."/>
            <person name="Suzuki Y."/>
            <person name="Kubo T."/>
            <person name="Oyama M."/>
            <person name="Kohara Y."/>
            <person name="Fujiyama A."/>
            <person name="Arakawa K."/>
            <person name="Katayama T."/>
            <person name="Toyoda A."/>
            <person name="Kunieda T."/>
        </authorList>
    </citation>
    <scope>NUCLEOTIDE SEQUENCE [LARGE SCALE GENOMIC DNA]</scope>
    <source>
        <strain evidence="7 8">YOKOZUNA-1</strain>
    </source>
</reference>
<dbReference type="OrthoDB" id="337038at2759"/>
<accession>A0A1D1UMD3</accession>
<dbReference type="InterPro" id="IPR042076">
    <property type="entry name" value="Crisp-like_dom"/>
</dbReference>
<dbReference type="Pfam" id="PF08562">
    <property type="entry name" value="Crisp"/>
    <property type="match status" value="1"/>
</dbReference>
<dbReference type="InterPro" id="IPR013871">
    <property type="entry name" value="Cysteine_rich_secretory"/>
</dbReference>
<feature type="chain" id="PRO_5008897370" description="ShKT domain-containing protein" evidence="5">
    <location>
        <begin position="20"/>
        <end position="480"/>
    </location>
</feature>
<dbReference type="InterPro" id="IPR018244">
    <property type="entry name" value="Allrgn_V5/Tpx1_CS"/>
</dbReference>
<evidence type="ECO:0000256" key="5">
    <source>
        <dbReference type="SAM" id="SignalP"/>
    </source>
</evidence>
<dbReference type="PRINTS" id="PR00837">
    <property type="entry name" value="V5TPXLIKE"/>
</dbReference>
<comment type="caution">
    <text evidence="7">The sequence shown here is derived from an EMBL/GenBank/DDBJ whole genome shotgun (WGS) entry which is preliminary data.</text>
</comment>
<dbReference type="GO" id="GO:0005576">
    <property type="term" value="C:extracellular region"/>
    <property type="evidence" value="ECO:0007669"/>
    <property type="project" value="InterPro"/>
</dbReference>
<dbReference type="Gene3D" id="1.10.10.740">
    <property type="entry name" value="Crisp domain"/>
    <property type="match status" value="1"/>
</dbReference>
<protein>
    <recommendedName>
        <fullName evidence="6">ShKT domain-containing protein</fullName>
    </recommendedName>
</protein>
<keyword evidence="5" id="KW-0732">Signal</keyword>
<dbReference type="PROSITE" id="PS01009">
    <property type="entry name" value="CRISP_1"/>
    <property type="match status" value="1"/>
</dbReference>
<feature type="domain" description="ShKT" evidence="6">
    <location>
        <begin position="230"/>
        <end position="264"/>
    </location>
</feature>
<dbReference type="EMBL" id="BDGG01000001">
    <property type="protein sequence ID" value="GAU89575.1"/>
    <property type="molecule type" value="Genomic_DNA"/>
</dbReference>
<gene>
    <name evidence="7" type="primary">RvY_02110-1</name>
    <name evidence="7" type="synonym">RvY_02110.1</name>
    <name evidence="7" type="ORF">RvY_02110</name>
</gene>
<comment type="similarity">
    <text evidence="1">Belongs to the CRISP family.</text>
</comment>
<comment type="caution">
    <text evidence="3">Lacks conserved residue(s) required for the propagation of feature annotation.</text>
</comment>
<evidence type="ECO:0000256" key="1">
    <source>
        <dbReference type="ARBA" id="ARBA00009923"/>
    </source>
</evidence>
<dbReference type="SUPFAM" id="SSF55797">
    <property type="entry name" value="PR-1-like"/>
    <property type="match status" value="1"/>
</dbReference>
<dbReference type="SMART" id="SM00198">
    <property type="entry name" value="SCP"/>
    <property type="match status" value="1"/>
</dbReference>
<dbReference type="SUPFAM" id="SSF57546">
    <property type="entry name" value="Crisp domain-like"/>
    <property type="match status" value="1"/>
</dbReference>
<feature type="disulfide bond" evidence="3">
    <location>
        <begin position="230"/>
        <end position="264"/>
    </location>
</feature>
<feature type="disulfide bond" evidence="3">
    <location>
        <begin position="249"/>
        <end position="262"/>
    </location>
</feature>
<feature type="region of interest" description="Disordered" evidence="4">
    <location>
        <begin position="274"/>
        <end position="328"/>
    </location>
</feature>
<evidence type="ECO:0000313" key="7">
    <source>
        <dbReference type="EMBL" id="GAU89575.1"/>
    </source>
</evidence>
<dbReference type="PROSITE" id="PS01010">
    <property type="entry name" value="CRISP_2"/>
    <property type="match status" value="1"/>
</dbReference>
<dbReference type="PROSITE" id="PS51670">
    <property type="entry name" value="SHKT"/>
    <property type="match status" value="1"/>
</dbReference>
<keyword evidence="2 3" id="KW-1015">Disulfide bond</keyword>
<dbReference type="STRING" id="947166.A0A1D1UMD3"/>
<evidence type="ECO:0000259" key="6">
    <source>
        <dbReference type="PROSITE" id="PS51670"/>
    </source>
</evidence>
<evidence type="ECO:0000256" key="3">
    <source>
        <dbReference type="PROSITE-ProRule" id="PRU01005"/>
    </source>
</evidence>
<evidence type="ECO:0000256" key="4">
    <source>
        <dbReference type="SAM" id="MobiDB-lite"/>
    </source>
</evidence>
<proteinExistence type="inferred from homology"/>
<dbReference type="Gene3D" id="3.40.33.10">
    <property type="entry name" value="CAP"/>
    <property type="match status" value="1"/>
</dbReference>
<dbReference type="InterPro" id="IPR014044">
    <property type="entry name" value="CAP_dom"/>
</dbReference>
<feature type="compositionally biased region" description="Low complexity" evidence="4">
    <location>
        <begin position="274"/>
        <end position="297"/>
    </location>
</feature>
<keyword evidence="8" id="KW-1185">Reference proteome</keyword>
<sequence length="480" mass="50798">MATILLAAFQLAGVRYVIAQQFCAPASSPFSASDLSTYPLVNQSSKMDSVPASFASTSVQEVQDYIVKKHNCLRTLVSPSASNMLTIQWNAEAAQGAQQHANNCVFQHNANTNRSTSQFSSCGQNIAMNSGGSPMSWKTVIDMWYNEVASCSDGTAVTCSSTAGHYTQIVWAKTWQIGCGFSSCGGKMNFFVCNYCPAGNFNGQLPYVRGPPCSACPNNCVGGRLCNNPCQYTDVYSNCGSLMAGANACSTSNYKNSCKATCLCGGNNGLSNRTSTLPSSPSTTTKSSTTPTTKFPTPDTPPSIADFSPTSPTFPTPTMPSPTPGDSSYPTGYDQCDTTFCTGKMSKLYEVWPCSRYLCYCNANIASLFNCNAGTYFDGSTGSCKAGNSTWCPLKSRGSVPPPTAWPPAPDSMVALCSAKNCVGRAGTGNNWFGLGTCSPYWCMCFSGTSRAVQACPAGQYMDVRPESLGCTDSGTLPYC</sequence>
<evidence type="ECO:0000313" key="8">
    <source>
        <dbReference type="Proteomes" id="UP000186922"/>
    </source>
</evidence>
<name>A0A1D1UMD3_RAMVA</name>
<dbReference type="Proteomes" id="UP000186922">
    <property type="component" value="Unassembled WGS sequence"/>
</dbReference>
<evidence type="ECO:0000256" key="2">
    <source>
        <dbReference type="ARBA" id="ARBA00023157"/>
    </source>
</evidence>